<protein>
    <submittedName>
        <fullName evidence="3">Uncharacterized protein LOC106742839</fullName>
    </submittedName>
</protein>
<evidence type="ECO:0000256" key="1">
    <source>
        <dbReference type="SAM" id="SignalP"/>
    </source>
</evidence>
<dbReference type="RefSeq" id="XP_014471627.1">
    <property type="nucleotide sequence ID" value="XM_014616141.1"/>
</dbReference>
<dbReference type="PANTHER" id="PTHR11008:SF29">
    <property type="entry name" value="IP17226P"/>
    <property type="match status" value="1"/>
</dbReference>
<dbReference type="Proteomes" id="UP000515204">
    <property type="component" value="Unplaced"/>
</dbReference>
<dbReference type="SMART" id="SM00700">
    <property type="entry name" value="JHBP"/>
    <property type="match status" value="1"/>
</dbReference>
<dbReference type="InterPro" id="IPR038606">
    <property type="entry name" value="To_sf"/>
</dbReference>
<feature type="signal peptide" evidence="1">
    <location>
        <begin position="1"/>
        <end position="23"/>
    </location>
</feature>
<dbReference type="Gene3D" id="3.15.10.30">
    <property type="entry name" value="Haemolymph juvenile hormone binding protein"/>
    <property type="match status" value="1"/>
</dbReference>
<evidence type="ECO:0000313" key="2">
    <source>
        <dbReference type="Proteomes" id="UP000515204"/>
    </source>
</evidence>
<dbReference type="KEGG" id="dqu:106742839"/>
<organism evidence="2 3">
    <name type="scientific">Dinoponera quadriceps</name>
    <name type="common">South American ant</name>
    <dbReference type="NCBI Taxonomy" id="609295"/>
    <lineage>
        <taxon>Eukaryota</taxon>
        <taxon>Metazoa</taxon>
        <taxon>Ecdysozoa</taxon>
        <taxon>Arthropoda</taxon>
        <taxon>Hexapoda</taxon>
        <taxon>Insecta</taxon>
        <taxon>Pterygota</taxon>
        <taxon>Neoptera</taxon>
        <taxon>Endopterygota</taxon>
        <taxon>Hymenoptera</taxon>
        <taxon>Apocrita</taxon>
        <taxon>Aculeata</taxon>
        <taxon>Formicoidea</taxon>
        <taxon>Formicidae</taxon>
        <taxon>Ponerinae</taxon>
        <taxon>Ponerini</taxon>
        <taxon>Dinoponera</taxon>
    </lineage>
</organism>
<feature type="chain" id="PRO_5027730116" evidence="1">
    <location>
        <begin position="24"/>
        <end position="257"/>
    </location>
</feature>
<proteinExistence type="predicted"/>
<dbReference type="GO" id="GO:0005615">
    <property type="term" value="C:extracellular space"/>
    <property type="evidence" value="ECO:0007669"/>
    <property type="project" value="TreeGrafter"/>
</dbReference>
<evidence type="ECO:0000313" key="3">
    <source>
        <dbReference type="RefSeq" id="XP_014471627.1"/>
    </source>
</evidence>
<name>A0A6P3X0C2_DINQU</name>
<dbReference type="InterPro" id="IPR010562">
    <property type="entry name" value="Haemolymph_juvenile_hormone-bd"/>
</dbReference>
<dbReference type="PANTHER" id="PTHR11008">
    <property type="entry name" value="PROTEIN TAKEOUT-LIKE PROTEIN"/>
    <property type="match status" value="1"/>
</dbReference>
<reference evidence="3" key="1">
    <citation type="submission" date="2025-08" db="UniProtKB">
        <authorList>
            <consortium name="RefSeq"/>
        </authorList>
    </citation>
    <scope>IDENTIFICATION</scope>
</reference>
<dbReference type="OrthoDB" id="6370791at2759"/>
<keyword evidence="1" id="KW-0732">Signal</keyword>
<gene>
    <name evidence="3" type="primary">LOC106742839</name>
</gene>
<dbReference type="GeneID" id="106742839"/>
<sequence>MSLSATFGLILICFHALAIETNGYHIQEHAAYATSIKGFIESLKPIIRSGNESLGIPPLDPFLAEELPIEVDLEDVVKVKLDLFDVDVRGLSEFDVNKGEFEMLSMKLVIDLTWPLVYATANYNINGTLGGEMPIFGKGDITAGVKGFNFFTEISFKLKNLKYVEVKNIILKIALGGLDFKITGLFNDEELSELVSSMISEMVPDLIKENHDEIVGYIIPILKDKINEILEGKTISDIIKIIGGYSQENQIKLINGV</sequence>
<dbReference type="AlphaFoldDB" id="A0A6P3X0C2"/>
<keyword evidence="2" id="KW-1185">Reference proteome</keyword>
<dbReference type="Pfam" id="PF06585">
    <property type="entry name" value="JHBP"/>
    <property type="match status" value="1"/>
</dbReference>
<accession>A0A6P3X0C2</accession>